<dbReference type="EMBL" id="CBTK010000124">
    <property type="protein sequence ID" value="CDH45140.1"/>
    <property type="molecule type" value="Genomic_DNA"/>
</dbReference>
<organism evidence="2 3">
    <name type="scientific">Candidatus Contendobacter odensis Run_B_J11</name>
    <dbReference type="NCBI Taxonomy" id="1400861"/>
    <lineage>
        <taxon>Bacteria</taxon>
        <taxon>Pseudomonadati</taxon>
        <taxon>Pseudomonadota</taxon>
        <taxon>Gammaproteobacteria</taxon>
        <taxon>Candidatus Competibacteraceae</taxon>
        <taxon>Candidatus Contendibacter</taxon>
    </lineage>
</organism>
<reference evidence="2 3" key="1">
    <citation type="journal article" date="2014" name="ISME J.">
        <title>Candidatus Competibacter-lineage genomes retrieved from metagenomes reveal functional metabolic diversity.</title>
        <authorList>
            <person name="McIlroy S.J."/>
            <person name="Albertsen M."/>
            <person name="Andresen E.K."/>
            <person name="Saunders A.M."/>
            <person name="Kristiansen R."/>
            <person name="Stokholm-Bjerregaard M."/>
            <person name="Nielsen K.L."/>
            <person name="Nielsen P.H."/>
        </authorList>
    </citation>
    <scope>NUCLEOTIDE SEQUENCE [LARGE SCALE GENOMIC DNA]</scope>
    <source>
        <strain evidence="2 3">Run_B_J11</strain>
    </source>
</reference>
<name>A0A7U7GB18_9GAMM</name>
<keyword evidence="3" id="KW-1185">Reference proteome</keyword>
<proteinExistence type="predicted"/>
<comment type="caution">
    <text evidence="2">The sequence shown here is derived from an EMBL/GenBank/DDBJ whole genome shotgun (WGS) entry which is preliminary data.</text>
</comment>
<dbReference type="RefSeq" id="WP_034432536.1">
    <property type="nucleotide sequence ID" value="NZ_CBTK010000124.1"/>
</dbReference>
<gene>
    <name evidence="2" type="ORF">BN874_210020</name>
</gene>
<dbReference type="AlphaFoldDB" id="A0A7U7GB18"/>
<accession>A0A7U7GB18</accession>
<feature type="signal peptide" evidence="1">
    <location>
        <begin position="1"/>
        <end position="25"/>
    </location>
</feature>
<evidence type="ECO:0000313" key="2">
    <source>
        <dbReference type="EMBL" id="CDH45140.1"/>
    </source>
</evidence>
<protein>
    <submittedName>
        <fullName evidence="2">Uncharacterized protein</fullName>
    </submittedName>
</protein>
<evidence type="ECO:0000256" key="1">
    <source>
        <dbReference type="SAM" id="SignalP"/>
    </source>
</evidence>
<evidence type="ECO:0000313" key="3">
    <source>
        <dbReference type="Proteomes" id="UP000019184"/>
    </source>
</evidence>
<keyword evidence="1" id="KW-0732">Signal</keyword>
<dbReference type="Proteomes" id="UP000019184">
    <property type="component" value="Unassembled WGS sequence"/>
</dbReference>
<sequence length="99" mass="10977">MKINQLYKKSIVIAGILLVANSASGNESSLAEEIWSENFCEQAVSLAKQRGEAPEALNLVSCRLLNYYQPSYWQCVIAAMKSNSSIKLDAARQKCLAEY</sequence>
<feature type="chain" id="PRO_5031479073" evidence="1">
    <location>
        <begin position="26"/>
        <end position="99"/>
    </location>
</feature>